<dbReference type="PRINTS" id="PR00781">
    <property type="entry name" value="LIPOSIGPTASE"/>
</dbReference>
<evidence type="ECO:0000256" key="5">
    <source>
        <dbReference type="ARBA" id="ARBA00022750"/>
    </source>
</evidence>
<dbReference type="STRING" id="1798540.A3B74_02015"/>
<keyword evidence="4 9" id="KW-0812">Transmembrane</keyword>
<gene>
    <name evidence="9" type="primary">lspA</name>
    <name evidence="11" type="ORF">A3B74_02015</name>
</gene>
<dbReference type="GO" id="GO:0005886">
    <property type="term" value="C:plasma membrane"/>
    <property type="evidence" value="ECO:0007669"/>
    <property type="project" value="UniProtKB-SubCell"/>
</dbReference>
<comment type="catalytic activity">
    <reaction evidence="9">
        <text>Release of signal peptides from bacterial membrane prolipoproteins. Hydrolyzes -Xaa-Yaa-Zaa-|-(S,diacylglyceryl)Cys-, in which Xaa is hydrophobic (preferably Leu), and Yaa (Ala or Ser) and Zaa (Gly or Ala) have small, neutral side chains.</text>
        <dbReference type="EC" id="3.4.23.36"/>
    </reaction>
</comment>
<keyword evidence="8 9" id="KW-0472">Membrane</keyword>
<comment type="function">
    <text evidence="9">This protein specifically catalyzes the removal of signal peptides from prolipoproteins.</text>
</comment>
<dbReference type="HAMAP" id="MF_00161">
    <property type="entry name" value="LspA"/>
    <property type="match status" value="1"/>
</dbReference>
<comment type="caution">
    <text evidence="11">The sequence shown here is derived from an EMBL/GenBank/DDBJ whole genome shotgun (WGS) entry which is preliminary data.</text>
</comment>
<dbReference type="Pfam" id="PF01252">
    <property type="entry name" value="Peptidase_A8"/>
    <property type="match status" value="1"/>
</dbReference>
<keyword evidence="3 9" id="KW-0645">Protease</keyword>
<evidence type="ECO:0000313" key="11">
    <source>
        <dbReference type="EMBL" id="OGY78452.1"/>
    </source>
</evidence>
<evidence type="ECO:0000256" key="6">
    <source>
        <dbReference type="ARBA" id="ARBA00022801"/>
    </source>
</evidence>
<keyword evidence="7 9" id="KW-1133">Transmembrane helix</keyword>
<dbReference type="AlphaFoldDB" id="A0A1G2ANI5"/>
<feature type="active site" evidence="9">
    <location>
        <position position="127"/>
    </location>
</feature>
<comment type="caution">
    <text evidence="9">Lacks conserved residue(s) required for the propagation of feature annotation.</text>
</comment>
<sequence>MRQFSKKLIFFSSSVFVIDRITKIIAVQFVGRTMNLGSFVHLQTSYNSGIAWGIAAPFWLMILLTPFIFFLLIIWWKQAYAQNKKWESIASSAILVGAVSNLIDRIFYSGVIDFIAIGWWPVFNIADILISVGVLLGGVQILRYETLSKT</sequence>
<protein>
    <recommendedName>
        <fullName evidence="9">Lipoprotein signal peptidase</fullName>
        <ecNumber evidence="9">3.4.23.36</ecNumber>
    </recommendedName>
    <alternativeName>
        <fullName evidence="9">Prolipoprotein signal peptidase</fullName>
    </alternativeName>
    <alternativeName>
        <fullName evidence="9">Signal peptidase II</fullName>
        <shortName evidence="9">SPase II</shortName>
    </alternativeName>
</protein>
<dbReference type="EMBL" id="MHKB01000015">
    <property type="protein sequence ID" value="OGY78452.1"/>
    <property type="molecule type" value="Genomic_DNA"/>
</dbReference>
<evidence type="ECO:0000256" key="4">
    <source>
        <dbReference type="ARBA" id="ARBA00022692"/>
    </source>
</evidence>
<evidence type="ECO:0000256" key="2">
    <source>
        <dbReference type="ARBA" id="ARBA00022475"/>
    </source>
</evidence>
<evidence type="ECO:0000256" key="3">
    <source>
        <dbReference type="ARBA" id="ARBA00022670"/>
    </source>
</evidence>
<evidence type="ECO:0000256" key="1">
    <source>
        <dbReference type="ARBA" id="ARBA00006139"/>
    </source>
</evidence>
<evidence type="ECO:0000256" key="10">
    <source>
        <dbReference type="RuleBase" id="RU004181"/>
    </source>
</evidence>
<dbReference type="PANTHER" id="PTHR33695:SF1">
    <property type="entry name" value="LIPOPROTEIN SIGNAL PEPTIDASE"/>
    <property type="match status" value="1"/>
</dbReference>
<accession>A0A1G2ANI5</accession>
<dbReference type="Proteomes" id="UP000177165">
    <property type="component" value="Unassembled WGS sequence"/>
</dbReference>
<name>A0A1G2ANI5_9BACT</name>
<evidence type="ECO:0000256" key="9">
    <source>
        <dbReference type="HAMAP-Rule" id="MF_00161"/>
    </source>
</evidence>
<proteinExistence type="inferred from homology"/>
<evidence type="ECO:0000256" key="7">
    <source>
        <dbReference type="ARBA" id="ARBA00022989"/>
    </source>
</evidence>
<comment type="similarity">
    <text evidence="1 9 10">Belongs to the peptidase A8 family.</text>
</comment>
<keyword evidence="2 9" id="KW-1003">Cell membrane</keyword>
<organism evidence="11 12">
    <name type="scientific">Candidatus Kerfeldbacteria bacterium RIFCSPHIGHO2_02_FULL_42_14</name>
    <dbReference type="NCBI Taxonomy" id="1798540"/>
    <lineage>
        <taxon>Bacteria</taxon>
        <taxon>Candidatus Kerfeldiibacteriota</taxon>
    </lineage>
</organism>
<reference evidence="11 12" key="1">
    <citation type="journal article" date="2016" name="Nat. Commun.">
        <title>Thousands of microbial genomes shed light on interconnected biogeochemical processes in an aquifer system.</title>
        <authorList>
            <person name="Anantharaman K."/>
            <person name="Brown C.T."/>
            <person name="Hug L.A."/>
            <person name="Sharon I."/>
            <person name="Castelle C.J."/>
            <person name="Probst A.J."/>
            <person name="Thomas B.C."/>
            <person name="Singh A."/>
            <person name="Wilkins M.J."/>
            <person name="Karaoz U."/>
            <person name="Brodie E.L."/>
            <person name="Williams K.H."/>
            <person name="Hubbard S.S."/>
            <person name="Banfield J.F."/>
        </authorList>
    </citation>
    <scope>NUCLEOTIDE SEQUENCE [LARGE SCALE GENOMIC DNA]</scope>
</reference>
<keyword evidence="6 9" id="KW-0378">Hydrolase</keyword>
<feature type="transmembrane region" description="Helical" evidence="9">
    <location>
        <begin position="88"/>
        <end position="108"/>
    </location>
</feature>
<feature type="transmembrane region" description="Helical" evidence="9">
    <location>
        <begin position="50"/>
        <end position="76"/>
    </location>
</feature>
<dbReference type="UniPathway" id="UPA00665"/>
<evidence type="ECO:0000256" key="8">
    <source>
        <dbReference type="ARBA" id="ARBA00023136"/>
    </source>
</evidence>
<evidence type="ECO:0000313" key="12">
    <source>
        <dbReference type="Proteomes" id="UP000177165"/>
    </source>
</evidence>
<feature type="active site" evidence="9">
    <location>
        <position position="113"/>
    </location>
</feature>
<feature type="transmembrane region" description="Helical" evidence="9">
    <location>
        <begin position="114"/>
        <end position="139"/>
    </location>
</feature>
<comment type="subcellular location">
    <subcellularLocation>
        <location evidence="9">Cell membrane</location>
        <topology evidence="9">Multi-pass membrane protein</topology>
    </subcellularLocation>
</comment>
<dbReference type="GO" id="GO:0004190">
    <property type="term" value="F:aspartic-type endopeptidase activity"/>
    <property type="evidence" value="ECO:0007669"/>
    <property type="project" value="UniProtKB-UniRule"/>
</dbReference>
<keyword evidence="5 9" id="KW-0064">Aspartyl protease</keyword>
<dbReference type="GO" id="GO:0006508">
    <property type="term" value="P:proteolysis"/>
    <property type="evidence" value="ECO:0007669"/>
    <property type="project" value="UniProtKB-KW"/>
</dbReference>
<dbReference type="PANTHER" id="PTHR33695">
    <property type="entry name" value="LIPOPROTEIN SIGNAL PEPTIDASE"/>
    <property type="match status" value="1"/>
</dbReference>
<dbReference type="InterPro" id="IPR001872">
    <property type="entry name" value="Peptidase_A8"/>
</dbReference>
<dbReference type="EC" id="3.4.23.36" evidence="9"/>
<comment type="pathway">
    <text evidence="9">Protein modification; lipoprotein biosynthesis (signal peptide cleavage).</text>
</comment>